<dbReference type="GO" id="GO:0000981">
    <property type="term" value="F:DNA-binding transcription factor activity, RNA polymerase II-specific"/>
    <property type="evidence" value="ECO:0007669"/>
    <property type="project" value="TreeGrafter"/>
</dbReference>
<keyword evidence="2" id="KW-0677">Repeat</keyword>
<evidence type="ECO:0000313" key="8">
    <source>
        <dbReference type="Proteomes" id="UP001187531"/>
    </source>
</evidence>
<evidence type="ECO:0000256" key="5">
    <source>
        <dbReference type="PROSITE-ProRule" id="PRU00042"/>
    </source>
</evidence>
<dbReference type="InterPro" id="IPR013087">
    <property type="entry name" value="Znf_C2H2_type"/>
</dbReference>
<comment type="caution">
    <text evidence="7">The sequence shown here is derived from an EMBL/GenBank/DDBJ whole genome shotgun (WGS) entry which is preliminary data.</text>
</comment>
<protein>
    <recommendedName>
        <fullName evidence="6">C2H2-type domain-containing protein</fullName>
    </recommendedName>
</protein>
<feature type="domain" description="C2H2-type" evidence="6">
    <location>
        <begin position="356"/>
        <end position="383"/>
    </location>
</feature>
<dbReference type="Gene3D" id="3.30.160.60">
    <property type="entry name" value="Classic Zinc Finger"/>
    <property type="match status" value="6"/>
</dbReference>
<dbReference type="SMART" id="SM00355">
    <property type="entry name" value="ZnF_C2H2"/>
    <property type="match status" value="6"/>
</dbReference>
<dbReference type="FunFam" id="3.30.160.60:FF:000100">
    <property type="entry name" value="Zinc finger 45-like"/>
    <property type="match status" value="1"/>
</dbReference>
<name>A0AA88I1T1_ARTSF</name>
<feature type="domain" description="C2H2-type" evidence="6">
    <location>
        <begin position="328"/>
        <end position="355"/>
    </location>
</feature>
<reference evidence="7" key="1">
    <citation type="submission" date="2023-07" db="EMBL/GenBank/DDBJ databases">
        <title>Chromosome-level genome assembly of Artemia franciscana.</title>
        <authorList>
            <person name="Jo E."/>
        </authorList>
    </citation>
    <scope>NUCLEOTIDE SEQUENCE</scope>
    <source>
        <tissue evidence="7">Whole body</tissue>
    </source>
</reference>
<feature type="domain" description="C2H2-type" evidence="6">
    <location>
        <begin position="299"/>
        <end position="327"/>
    </location>
</feature>
<dbReference type="SUPFAM" id="SSF57667">
    <property type="entry name" value="beta-beta-alpha zinc fingers"/>
    <property type="match status" value="3"/>
</dbReference>
<evidence type="ECO:0000256" key="2">
    <source>
        <dbReference type="ARBA" id="ARBA00022737"/>
    </source>
</evidence>
<dbReference type="FunFam" id="3.30.160.60:FF:002343">
    <property type="entry name" value="Zinc finger protein 33A"/>
    <property type="match status" value="1"/>
</dbReference>
<dbReference type="InterPro" id="IPR036236">
    <property type="entry name" value="Znf_C2H2_sf"/>
</dbReference>
<evidence type="ECO:0000256" key="1">
    <source>
        <dbReference type="ARBA" id="ARBA00022723"/>
    </source>
</evidence>
<dbReference type="AlphaFoldDB" id="A0AA88I1T1"/>
<evidence type="ECO:0000259" key="6">
    <source>
        <dbReference type="PROSITE" id="PS50157"/>
    </source>
</evidence>
<dbReference type="FunFam" id="3.30.160.60:FF:001732">
    <property type="entry name" value="Zgc:162936"/>
    <property type="match status" value="1"/>
</dbReference>
<dbReference type="PROSITE" id="PS50157">
    <property type="entry name" value="ZINC_FINGER_C2H2_2"/>
    <property type="match status" value="6"/>
</dbReference>
<dbReference type="EMBL" id="JAVRJZ010000008">
    <property type="protein sequence ID" value="KAK2719448.1"/>
    <property type="molecule type" value="Genomic_DNA"/>
</dbReference>
<dbReference type="GO" id="GO:0000978">
    <property type="term" value="F:RNA polymerase II cis-regulatory region sequence-specific DNA binding"/>
    <property type="evidence" value="ECO:0007669"/>
    <property type="project" value="TreeGrafter"/>
</dbReference>
<dbReference type="GO" id="GO:0045944">
    <property type="term" value="P:positive regulation of transcription by RNA polymerase II"/>
    <property type="evidence" value="ECO:0007669"/>
    <property type="project" value="UniProtKB-ARBA"/>
</dbReference>
<proteinExistence type="predicted"/>
<dbReference type="Proteomes" id="UP001187531">
    <property type="component" value="Unassembled WGS sequence"/>
</dbReference>
<evidence type="ECO:0000313" key="7">
    <source>
        <dbReference type="EMBL" id="KAK2719448.1"/>
    </source>
</evidence>
<feature type="domain" description="C2H2-type" evidence="6">
    <location>
        <begin position="384"/>
        <end position="408"/>
    </location>
</feature>
<feature type="domain" description="C2H2-type" evidence="6">
    <location>
        <begin position="272"/>
        <end position="299"/>
    </location>
</feature>
<dbReference type="PROSITE" id="PS00028">
    <property type="entry name" value="ZINC_FINGER_C2H2_1"/>
    <property type="match status" value="6"/>
</dbReference>
<feature type="domain" description="C2H2-type" evidence="6">
    <location>
        <begin position="218"/>
        <end position="245"/>
    </location>
</feature>
<dbReference type="EMBL" id="JAVRJZ010000008">
    <property type="protein sequence ID" value="KAK2719446.1"/>
    <property type="molecule type" value="Genomic_DNA"/>
</dbReference>
<dbReference type="GO" id="GO:0008270">
    <property type="term" value="F:zinc ion binding"/>
    <property type="evidence" value="ECO:0007669"/>
    <property type="project" value="UniProtKB-KW"/>
</dbReference>
<gene>
    <name evidence="7" type="ORF">QYM36_005066</name>
</gene>
<dbReference type="PANTHER" id="PTHR19818">
    <property type="entry name" value="ZINC FINGER PROTEIN ZIC AND GLI"/>
    <property type="match status" value="1"/>
</dbReference>
<evidence type="ECO:0000256" key="3">
    <source>
        <dbReference type="ARBA" id="ARBA00022771"/>
    </source>
</evidence>
<dbReference type="PANTHER" id="PTHR19818:SF157">
    <property type="entry name" value="C2H2-TYPE DOMAIN-CONTAINING PROTEIN"/>
    <property type="match status" value="1"/>
</dbReference>
<keyword evidence="1" id="KW-0479">Metal-binding</keyword>
<keyword evidence="3 5" id="KW-0863">Zinc-finger</keyword>
<dbReference type="FunFam" id="3.30.160.60:FF:000005">
    <property type="entry name" value="Zinc finger protein 14 homolog"/>
    <property type="match status" value="1"/>
</dbReference>
<dbReference type="Pfam" id="PF00096">
    <property type="entry name" value="zf-C2H2"/>
    <property type="match status" value="5"/>
</dbReference>
<evidence type="ECO:0000256" key="4">
    <source>
        <dbReference type="ARBA" id="ARBA00022833"/>
    </source>
</evidence>
<keyword evidence="4" id="KW-0862">Zinc</keyword>
<accession>A0AA88I1T1</accession>
<sequence>MMEGIRDFEDLAIKKEIKDELIDPQTDYLLGTANSFLAIKQEPLENISATMPLHMFKSVEPDSSLWETESPPFNMKGIQDGLPANNNLTFSSTNPTMSFKQKDIPEAISVCFGTHIKREPESPDMCEDVENAASSFTHQPLENCEGPWGINLPSTFTKPQPSMDSDLQDHQSCRKNSSVIMCIKKETDVEIKNFICERIKLETSSSIKCSDSSEELPYECEECKISFAQKSELARHNIIHDGKAHDSERLYRCYTFTLPSNPLNSQTTVKPYRCPKCGRLFTTEKNMLVHMLIHNGDNYKCDSCDKAFSFLAHLRKHIKKNHTDVKSFHCKICNNSYAHPKTLDTHMRVHTGEKPYRCQFCEKTFSQRTSLKCHTRTHTGERPYTCDVCQKAFTSLSNVKRHVKTHSK</sequence>
<dbReference type="InterPro" id="IPR050329">
    <property type="entry name" value="GLI_C2H2-zinc-finger"/>
</dbReference>
<dbReference type="GO" id="GO:0005634">
    <property type="term" value="C:nucleus"/>
    <property type="evidence" value="ECO:0007669"/>
    <property type="project" value="UniProtKB-ARBA"/>
</dbReference>
<organism evidence="7 8">
    <name type="scientific">Artemia franciscana</name>
    <name type="common">Brine shrimp</name>
    <name type="synonym">Artemia sanfranciscana</name>
    <dbReference type="NCBI Taxonomy" id="6661"/>
    <lineage>
        <taxon>Eukaryota</taxon>
        <taxon>Metazoa</taxon>
        <taxon>Ecdysozoa</taxon>
        <taxon>Arthropoda</taxon>
        <taxon>Crustacea</taxon>
        <taxon>Branchiopoda</taxon>
        <taxon>Anostraca</taxon>
        <taxon>Artemiidae</taxon>
        <taxon>Artemia</taxon>
    </lineage>
</organism>
<keyword evidence="8" id="KW-1185">Reference proteome</keyword>
<dbReference type="GO" id="GO:0005694">
    <property type="term" value="C:chromosome"/>
    <property type="evidence" value="ECO:0007669"/>
    <property type="project" value="UniProtKB-ARBA"/>
</dbReference>